<feature type="region of interest" description="Disordered" evidence="2">
    <location>
        <begin position="52"/>
        <end position="74"/>
    </location>
</feature>
<dbReference type="Pfam" id="PF13432">
    <property type="entry name" value="TPR_16"/>
    <property type="match status" value="1"/>
</dbReference>
<comment type="caution">
    <text evidence="3">The sequence shown here is derived from an EMBL/GenBank/DDBJ whole genome shotgun (WGS) entry which is preliminary data.</text>
</comment>
<comment type="subcellular location">
    <subcellularLocation>
        <location evidence="1">Periplasm</location>
    </subcellularLocation>
</comment>
<sequence precursor="true">MSLLIPCLMLAMGTFMLPTLALAQSNSEVRALVDRINRLEQDVTDMQRSVYSGAAPAPRPAAPSSSTLPATSGGKVSQDGLALLLQRISTLEEEQRRLTGAQEETSFKINQMTTRLDKLVKDVDFRLTDIERRLGAPGVTTGATTDATGAPTPLAGTGATASGTSGSGSSTGPVVIGGDSLPEGSKVLGTLPANNSGTAATTSAPATTGTAVASTASTGGGLPAGSASDQYNYAISLVRQDRYDDAEAAFTEFLKTHKDNDLAGNAQYWLGETFYVRGDYPNAASAFFEGYQNYPDSSKAADNLLKLAMTLGRMDQTEEACATFGQMDKQFNQIPARLRQTADREKQKFNCK</sequence>
<dbReference type="HAMAP" id="MF_02066">
    <property type="entry name" value="CpoB"/>
    <property type="match status" value="1"/>
</dbReference>
<dbReference type="Pfam" id="PF13174">
    <property type="entry name" value="TPR_6"/>
    <property type="match status" value="1"/>
</dbReference>
<evidence type="ECO:0000313" key="4">
    <source>
        <dbReference type="Proteomes" id="UP000476030"/>
    </source>
</evidence>
<dbReference type="InterPro" id="IPR019734">
    <property type="entry name" value="TPR_rpt"/>
</dbReference>
<feature type="compositionally biased region" description="Low complexity" evidence="2">
    <location>
        <begin position="192"/>
        <end position="217"/>
    </location>
</feature>
<organism evidence="3 4">
    <name type="scientific">Sneathiella litorea</name>
    <dbReference type="NCBI Taxonomy" id="2606216"/>
    <lineage>
        <taxon>Bacteria</taxon>
        <taxon>Pseudomonadati</taxon>
        <taxon>Pseudomonadota</taxon>
        <taxon>Alphaproteobacteria</taxon>
        <taxon>Sneathiellales</taxon>
        <taxon>Sneathiellaceae</taxon>
        <taxon>Sneathiella</taxon>
    </lineage>
</organism>
<evidence type="ECO:0000256" key="2">
    <source>
        <dbReference type="SAM" id="MobiDB-lite"/>
    </source>
</evidence>
<dbReference type="GO" id="GO:0043093">
    <property type="term" value="P:FtsZ-dependent cytokinesis"/>
    <property type="evidence" value="ECO:0007669"/>
    <property type="project" value="UniProtKB-UniRule"/>
</dbReference>
<name>A0A6L8WCK0_9PROT</name>
<dbReference type="GO" id="GO:0030288">
    <property type="term" value="C:outer membrane-bounded periplasmic space"/>
    <property type="evidence" value="ECO:0007669"/>
    <property type="project" value="UniProtKB-UniRule"/>
</dbReference>
<keyword evidence="1" id="KW-0132">Cell division</keyword>
<evidence type="ECO:0000256" key="1">
    <source>
        <dbReference type="HAMAP-Rule" id="MF_02066"/>
    </source>
</evidence>
<accession>A0A6L8WCK0</accession>
<protein>
    <recommendedName>
        <fullName evidence="1">Cell division coordinator CpoB</fullName>
    </recommendedName>
</protein>
<comment type="function">
    <text evidence="1">Mediates coordination of peptidoglycan synthesis and outer membrane constriction during cell division.</text>
</comment>
<keyword evidence="1" id="KW-0175">Coiled coil</keyword>
<keyword evidence="1" id="KW-0574">Periplasm</keyword>
<feature type="signal peptide" evidence="1">
    <location>
        <begin position="1"/>
        <end position="23"/>
    </location>
</feature>
<dbReference type="SUPFAM" id="SSF48452">
    <property type="entry name" value="TPR-like"/>
    <property type="match status" value="1"/>
</dbReference>
<dbReference type="InterPro" id="IPR014162">
    <property type="entry name" value="CpoB_C"/>
</dbReference>
<dbReference type="InterPro" id="IPR011990">
    <property type="entry name" value="TPR-like_helical_dom_sf"/>
</dbReference>
<gene>
    <name evidence="3" type="primary">ybgF</name>
    <name evidence="1" type="synonym">cpoB</name>
    <name evidence="3" type="ORF">GQE98_16005</name>
</gene>
<reference evidence="3 4" key="1">
    <citation type="submission" date="2019-12" db="EMBL/GenBank/DDBJ databases">
        <title>Snethiella sp. nov. sp. isolated from sea sand.</title>
        <authorList>
            <person name="Kim J."/>
            <person name="Jeong S.E."/>
            <person name="Jung H.S."/>
            <person name="Jeon C.O."/>
        </authorList>
    </citation>
    <scope>NUCLEOTIDE SEQUENCE [LARGE SCALE GENOMIC DNA]</scope>
    <source>
        <strain evidence="3 4">DP05</strain>
    </source>
</reference>
<feature type="chain" id="PRO_5027190108" description="Cell division coordinator CpoB" evidence="1">
    <location>
        <begin position="24"/>
        <end position="352"/>
    </location>
</feature>
<dbReference type="Gene3D" id="1.25.40.10">
    <property type="entry name" value="Tetratricopeptide repeat domain"/>
    <property type="match status" value="1"/>
</dbReference>
<dbReference type="Proteomes" id="UP000476030">
    <property type="component" value="Unassembled WGS sequence"/>
</dbReference>
<feature type="coiled-coil region" evidence="1">
    <location>
        <begin position="22"/>
        <end position="49"/>
    </location>
</feature>
<evidence type="ECO:0000313" key="3">
    <source>
        <dbReference type="EMBL" id="MZR32143.1"/>
    </source>
</evidence>
<dbReference type="RefSeq" id="WP_161316712.1">
    <property type="nucleotide sequence ID" value="NZ_WTUW01000009.1"/>
</dbReference>
<proteinExistence type="inferred from homology"/>
<keyword evidence="1" id="KW-0732">Signal</keyword>
<feature type="compositionally biased region" description="Low complexity" evidence="2">
    <location>
        <begin position="136"/>
        <end position="173"/>
    </location>
</feature>
<dbReference type="AlphaFoldDB" id="A0A6L8WCK0"/>
<keyword evidence="1" id="KW-0131">Cell cycle</keyword>
<dbReference type="InterPro" id="IPR034706">
    <property type="entry name" value="CpoB"/>
</dbReference>
<feature type="region of interest" description="Disordered" evidence="2">
    <location>
        <begin position="136"/>
        <end position="223"/>
    </location>
</feature>
<dbReference type="EMBL" id="WTUW01000009">
    <property type="protein sequence ID" value="MZR32143.1"/>
    <property type="molecule type" value="Genomic_DNA"/>
</dbReference>
<keyword evidence="4" id="KW-1185">Reference proteome</keyword>
<comment type="similarity">
    <text evidence="1">Belongs to the CpoB family.</text>
</comment>
<dbReference type="NCBIfam" id="TIGR02795">
    <property type="entry name" value="tol_pal_ybgF"/>
    <property type="match status" value="1"/>
</dbReference>